<comment type="caution">
    <text evidence="5">The sequence shown here is derived from an EMBL/GenBank/DDBJ whole genome shotgun (WGS) entry which is preliminary data.</text>
</comment>
<dbReference type="GO" id="GO:0007166">
    <property type="term" value="P:cell surface receptor signaling pathway"/>
    <property type="evidence" value="ECO:0007669"/>
    <property type="project" value="InterPro"/>
</dbReference>
<keyword evidence="6" id="KW-1185">Reference proteome</keyword>
<dbReference type="PANTHER" id="PTHR45641">
    <property type="entry name" value="TETRATRICOPEPTIDE REPEAT PROTEIN (AFU_ORTHOLOGUE AFUA_6G03870)"/>
    <property type="match status" value="1"/>
</dbReference>
<dbReference type="Gene3D" id="1.25.40.10">
    <property type="entry name" value="Tetratricopeptide repeat domain"/>
    <property type="match status" value="2"/>
</dbReference>
<feature type="repeat" description="TPR" evidence="3">
    <location>
        <begin position="584"/>
        <end position="617"/>
    </location>
</feature>
<dbReference type="Proteomes" id="UP001203297">
    <property type="component" value="Unassembled WGS sequence"/>
</dbReference>
<proteinExistence type="predicted"/>
<dbReference type="PANTHER" id="PTHR45641:SF19">
    <property type="entry name" value="NEPHROCYSTIN-3"/>
    <property type="match status" value="1"/>
</dbReference>
<dbReference type="InterPro" id="IPR059179">
    <property type="entry name" value="MLKL-like_MCAfunc"/>
</dbReference>
<feature type="coiled-coil region" evidence="4">
    <location>
        <begin position="759"/>
        <end position="786"/>
    </location>
</feature>
<gene>
    <name evidence="5" type="ORF">B0F90DRAFT_1784411</name>
</gene>
<reference evidence="5" key="1">
    <citation type="journal article" date="2022" name="New Phytol.">
        <title>Evolutionary transition to the ectomycorrhizal habit in the genomes of a hyperdiverse lineage of mushroom-forming fungi.</title>
        <authorList>
            <person name="Looney B."/>
            <person name="Miyauchi S."/>
            <person name="Morin E."/>
            <person name="Drula E."/>
            <person name="Courty P.E."/>
            <person name="Kohler A."/>
            <person name="Kuo A."/>
            <person name="LaButti K."/>
            <person name="Pangilinan J."/>
            <person name="Lipzen A."/>
            <person name="Riley R."/>
            <person name="Andreopoulos W."/>
            <person name="He G."/>
            <person name="Johnson J."/>
            <person name="Nolan M."/>
            <person name="Tritt A."/>
            <person name="Barry K.W."/>
            <person name="Grigoriev I.V."/>
            <person name="Nagy L.G."/>
            <person name="Hibbett D."/>
            <person name="Henrissat B."/>
            <person name="Matheny P.B."/>
            <person name="Labbe J."/>
            <person name="Martin F.M."/>
        </authorList>
    </citation>
    <scope>NUCLEOTIDE SEQUENCE</scope>
    <source>
        <strain evidence="5">BPL690</strain>
    </source>
</reference>
<dbReference type="SMART" id="SM00028">
    <property type="entry name" value="TPR"/>
    <property type="match status" value="4"/>
</dbReference>
<dbReference type="EMBL" id="WTXG01000211">
    <property type="protein sequence ID" value="KAI0290642.1"/>
    <property type="molecule type" value="Genomic_DNA"/>
</dbReference>
<dbReference type="InterPro" id="IPR011990">
    <property type="entry name" value="TPR-like_helical_dom_sf"/>
</dbReference>
<keyword evidence="1" id="KW-0677">Repeat</keyword>
<evidence type="ECO:0008006" key="7">
    <source>
        <dbReference type="Google" id="ProtNLM"/>
    </source>
</evidence>
<organism evidence="5 6">
    <name type="scientific">Multifurca ochricompacta</name>
    <dbReference type="NCBI Taxonomy" id="376703"/>
    <lineage>
        <taxon>Eukaryota</taxon>
        <taxon>Fungi</taxon>
        <taxon>Dikarya</taxon>
        <taxon>Basidiomycota</taxon>
        <taxon>Agaricomycotina</taxon>
        <taxon>Agaricomycetes</taxon>
        <taxon>Russulales</taxon>
        <taxon>Russulaceae</taxon>
        <taxon>Multifurca</taxon>
    </lineage>
</organism>
<dbReference type="Gene3D" id="3.40.50.300">
    <property type="entry name" value="P-loop containing nucleotide triphosphate hydrolases"/>
    <property type="match status" value="1"/>
</dbReference>
<feature type="coiled-coil region" evidence="4">
    <location>
        <begin position="72"/>
        <end position="99"/>
    </location>
</feature>
<keyword evidence="2 3" id="KW-0802">TPR repeat</keyword>
<evidence type="ECO:0000256" key="2">
    <source>
        <dbReference type="ARBA" id="ARBA00022803"/>
    </source>
</evidence>
<dbReference type="CDD" id="cd21037">
    <property type="entry name" value="MLKL_NTD"/>
    <property type="match status" value="1"/>
</dbReference>
<protein>
    <recommendedName>
        <fullName evidence="7">TPR-like protein</fullName>
    </recommendedName>
</protein>
<dbReference type="Gene3D" id="1.20.930.20">
    <property type="entry name" value="Adaptor protein Cbl, N-terminal domain"/>
    <property type="match status" value="1"/>
</dbReference>
<name>A0AAD4LUH0_9AGAM</name>
<feature type="repeat" description="TPR" evidence="3">
    <location>
        <begin position="703"/>
        <end position="736"/>
    </location>
</feature>
<accession>A0AAD4LUH0</accession>
<evidence type="ECO:0000256" key="4">
    <source>
        <dbReference type="SAM" id="Coils"/>
    </source>
</evidence>
<dbReference type="InterPro" id="IPR027417">
    <property type="entry name" value="P-loop_NTPase"/>
</dbReference>
<dbReference type="InterPro" id="IPR036537">
    <property type="entry name" value="Adaptor_Cbl_N_dom_sf"/>
</dbReference>
<dbReference type="InterPro" id="IPR019734">
    <property type="entry name" value="TPR_rpt"/>
</dbReference>
<evidence type="ECO:0000313" key="6">
    <source>
        <dbReference type="Proteomes" id="UP001203297"/>
    </source>
</evidence>
<evidence type="ECO:0000256" key="3">
    <source>
        <dbReference type="PROSITE-ProRule" id="PRU00339"/>
    </source>
</evidence>
<dbReference type="Pfam" id="PF13424">
    <property type="entry name" value="TPR_12"/>
    <property type="match status" value="2"/>
</dbReference>
<dbReference type="AlphaFoldDB" id="A0AAD4LUH0"/>
<evidence type="ECO:0000313" key="5">
    <source>
        <dbReference type="EMBL" id="KAI0290642.1"/>
    </source>
</evidence>
<feature type="repeat" description="TPR" evidence="3">
    <location>
        <begin position="624"/>
        <end position="657"/>
    </location>
</feature>
<dbReference type="SUPFAM" id="SSF52540">
    <property type="entry name" value="P-loop containing nucleoside triphosphate hydrolases"/>
    <property type="match status" value="1"/>
</dbReference>
<evidence type="ECO:0000256" key="1">
    <source>
        <dbReference type="ARBA" id="ARBA00022737"/>
    </source>
</evidence>
<dbReference type="SUPFAM" id="SSF48452">
    <property type="entry name" value="TPR-like"/>
    <property type="match status" value="1"/>
</dbReference>
<sequence length="804" mass="88721">MGTIESSLIILKEASALASKVPYIGPIASILLQALKMRAEVKQVKGDWEMVMQKVADVANVVVNVGEFCQKHELSKEDLAHLRDALQSLQRNLEGIGDALSECVEVKGIKKVLLRTDILGKVKQCDAKLSHALQLFQVLFNTQPSSLMSLIHIVGETSRPSALPKPAPQIFFGRNAELTQIIDLIFNNIGPHPARIAILGPGGYGKSTLANAVLSHERILEHFGEARYFVTCESAFTPGALLIELAKSLGVLGAGSDTAWSHIRALLSATECILSIRDSVEELLSRITELNSRPARTYWTRPTLAPLKTLDHDAAKEAWEHIADGYDDSAEELIKAVDYVPLAVNLLAHLAQASSPALLLKEWNKKGRGQTHRLSNLEYSVQLSIDSERMKSNPSSRDLLGVLAMLPDGIHTKQLERFEKILTDIEILPSIRVLQQCSLINVIGERYLTHPIIRFLPSKYEASLTNFYIALASIDPHRAGSRDYAEMVLEVNNTSSILFNLLKSRYQYQAKLIGAIMTFTRFSISIGDYSDALISQAVTFTQQNCPTSLLIKCLRRWGTLYYRINDIENAKSKIQEAEKECSLSSILRDLGDIYVKQDAFIEAEAAYKRALEFHQAANNVSGQGHAHLKLGDIYLRLNRLDEAEDSYHNALKFCNSVLDQGNGSSGLDKLDEAEASFKKALESHRSVNSVRSQGNDHAGLGDAFDYDSLGDIYLEQDKLNEAEASFHQALELHKAANSGQGQGNALNGLGRVYIRRSQLGDAKRVLEQAQNMHRQAQDDVGEHNDIALLNTIASGSGAVQPEAK</sequence>
<keyword evidence="4" id="KW-0175">Coiled coil</keyword>
<dbReference type="PROSITE" id="PS50005">
    <property type="entry name" value="TPR"/>
    <property type="match status" value="3"/>
</dbReference>